<reference evidence="3 4" key="1">
    <citation type="submission" date="2019-03" db="EMBL/GenBank/DDBJ databases">
        <title>Genomic Encyclopedia of Type Strains, Phase IV (KMG-IV): sequencing the most valuable type-strain genomes for metagenomic binning, comparative biology and taxonomic classification.</title>
        <authorList>
            <person name="Goeker M."/>
        </authorList>
    </citation>
    <scope>NUCLEOTIDE SEQUENCE [LARGE SCALE GENOMIC DNA]</scope>
    <source>
        <strain evidence="3 4">DSM 29489</strain>
    </source>
</reference>
<protein>
    <submittedName>
        <fullName evidence="3">Acetyl esterase/lipase</fullName>
    </submittedName>
</protein>
<dbReference type="InterPro" id="IPR013094">
    <property type="entry name" value="AB_hydrolase_3"/>
</dbReference>
<dbReference type="EMBL" id="SLZZ01000031">
    <property type="protein sequence ID" value="TCS75072.1"/>
    <property type="molecule type" value="Genomic_DNA"/>
</dbReference>
<proteinExistence type="predicted"/>
<dbReference type="SUPFAM" id="SSF53474">
    <property type="entry name" value="alpha/beta-Hydrolases"/>
    <property type="match status" value="1"/>
</dbReference>
<dbReference type="GO" id="GO:0016787">
    <property type="term" value="F:hydrolase activity"/>
    <property type="evidence" value="ECO:0007669"/>
    <property type="project" value="UniProtKB-KW"/>
</dbReference>
<name>A0A4R3K049_9FIRM</name>
<evidence type="ECO:0000313" key="4">
    <source>
        <dbReference type="Proteomes" id="UP000295726"/>
    </source>
</evidence>
<accession>A0A4R3K049</accession>
<dbReference type="RefSeq" id="WP_132383499.1">
    <property type="nucleotide sequence ID" value="NZ_SLZZ01000031.1"/>
</dbReference>
<dbReference type="Proteomes" id="UP000295726">
    <property type="component" value="Unassembled WGS sequence"/>
</dbReference>
<dbReference type="OrthoDB" id="9815425at2"/>
<comment type="caution">
    <text evidence="3">The sequence shown here is derived from an EMBL/GenBank/DDBJ whole genome shotgun (WGS) entry which is preliminary data.</text>
</comment>
<dbReference type="Pfam" id="PF07859">
    <property type="entry name" value="Abhydrolase_3"/>
    <property type="match status" value="1"/>
</dbReference>
<dbReference type="Gene3D" id="3.40.50.1820">
    <property type="entry name" value="alpha/beta hydrolase"/>
    <property type="match status" value="1"/>
</dbReference>
<keyword evidence="1" id="KW-0378">Hydrolase</keyword>
<dbReference type="InterPro" id="IPR050300">
    <property type="entry name" value="GDXG_lipolytic_enzyme"/>
</dbReference>
<feature type="domain" description="Alpha/beta hydrolase fold-3" evidence="2">
    <location>
        <begin position="78"/>
        <end position="287"/>
    </location>
</feature>
<evidence type="ECO:0000259" key="2">
    <source>
        <dbReference type="Pfam" id="PF07859"/>
    </source>
</evidence>
<dbReference type="AlphaFoldDB" id="A0A4R3K049"/>
<evidence type="ECO:0000256" key="1">
    <source>
        <dbReference type="ARBA" id="ARBA00022801"/>
    </source>
</evidence>
<dbReference type="PANTHER" id="PTHR48081:SF8">
    <property type="entry name" value="ALPHA_BETA HYDROLASE FOLD-3 DOMAIN-CONTAINING PROTEIN-RELATED"/>
    <property type="match status" value="1"/>
</dbReference>
<organism evidence="3 4">
    <name type="scientific">Muricomes intestini</name>
    <dbReference type="NCBI Taxonomy" id="1796634"/>
    <lineage>
        <taxon>Bacteria</taxon>
        <taxon>Bacillati</taxon>
        <taxon>Bacillota</taxon>
        <taxon>Clostridia</taxon>
        <taxon>Lachnospirales</taxon>
        <taxon>Lachnospiraceae</taxon>
        <taxon>Muricomes</taxon>
    </lineage>
</organism>
<keyword evidence="4" id="KW-1185">Reference proteome</keyword>
<dbReference type="InterPro" id="IPR029058">
    <property type="entry name" value="AB_hydrolase_fold"/>
</dbReference>
<dbReference type="PANTHER" id="PTHR48081">
    <property type="entry name" value="AB HYDROLASE SUPERFAMILY PROTEIN C4A8.06C"/>
    <property type="match status" value="1"/>
</dbReference>
<evidence type="ECO:0000313" key="3">
    <source>
        <dbReference type="EMBL" id="TCS75072.1"/>
    </source>
</evidence>
<gene>
    <name evidence="3" type="ORF">EDD59_13130</name>
</gene>
<sequence length="313" mass="35370">MLDKKRFLPEFRRIVDTLPKMDTSVPVELIRQVPLPSGLSNPPLVDFWDETFNNGDTRLRMHFYRSKENLDKNPGLLYWTHGGGMSIGTPEMDDGMFERFATEAGLIIASVEYRLAPEHPYPIPLEDCYAGLVWLANNAKRLGFDENQIAIGGASAGGNLAISTALMARDKGGPNIFFQMPLCPMLNYKNNAPANEEFTEDAIPFSWNREANAFAWNQYLGNLERDKVPYYASPALAEDLRGLPKTYIAVGELDVFRDENLDFVMRLCQAAVDVEFHLYHGVFHGFEQYGLPSTKKVIDEYVRVLKEAFAEGQ</sequence>